<protein>
    <submittedName>
        <fullName evidence="2">DUF4381 domain-containing protein</fullName>
    </submittedName>
</protein>
<keyword evidence="1" id="KW-0472">Membrane</keyword>
<dbReference type="Pfam" id="PF14316">
    <property type="entry name" value="DUF4381"/>
    <property type="match status" value="1"/>
</dbReference>
<accession>A0ABV7TAY3</accession>
<name>A0ABV7TAY3_9RHOB</name>
<evidence type="ECO:0000313" key="2">
    <source>
        <dbReference type="EMBL" id="MFC3612311.1"/>
    </source>
</evidence>
<feature type="transmembrane region" description="Helical" evidence="1">
    <location>
        <begin position="35"/>
        <end position="56"/>
    </location>
</feature>
<dbReference type="RefSeq" id="WP_386733496.1">
    <property type="nucleotide sequence ID" value="NZ_JBHRXI010000001.1"/>
</dbReference>
<gene>
    <name evidence="2" type="ORF">ACFORG_00940</name>
</gene>
<dbReference type="EMBL" id="JBHRXI010000001">
    <property type="protein sequence ID" value="MFC3612311.1"/>
    <property type="molecule type" value="Genomic_DNA"/>
</dbReference>
<evidence type="ECO:0000313" key="3">
    <source>
        <dbReference type="Proteomes" id="UP001595629"/>
    </source>
</evidence>
<keyword evidence="3" id="KW-1185">Reference proteome</keyword>
<keyword evidence="1" id="KW-1133">Transmembrane helix</keyword>
<dbReference type="Proteomes" id="UP001595629">
    <property type="component" value="Unassembled WGS sequence"/>
</dbReference>
<proteinExistence type="predicted"/>
<evidence type="ECO:0000256" key="1">
    <source>
        <dbReference type="SAM" id="Phobius"/>
    </source>
</evidence>
<sequence>MNEEDTPQALNLIDLLDGLVEPPVPEAVAMTPQTAGWAVLAVLVLLGLLWLVLRFVRRWRANAYRRAALAELGAAGDDPAVIAAVLRRTALAAWPREEVASLTGEAWLRFLDRTGGKEGFAAGPGQAMEAAVYRGGTTAMPELTEMAARWIRQHDAGGGR</sequence>
<reference evidence="3" key="1">
    <citation type="journal article" date="2019" name="Int. J. Syst. Evol. Microbiol.">
        <title>The Global Catalogue of Microorganisms (GCM) 10K type strain sequencing project: providing services to taxonomists for standard genome sequencing and annotation.</title>
        <authorList>
            <consortium name="The Broad Institute Genomics Platform"/>
            <consortium name="The Broad Institute Genome Sequencing Center for Infectious Disease"/>
            <person name="Wu L."/>
            <person name="Ma J."/>
        </authorList>
    </citation>
    <scope>NUCLEOTIDE SEQUENCE [LARGE SCALE GENOMIC DNA]</scope>
    <source>
        <strain evidence="3">KCTC 42911</strain>
    </source>
</reference>
<keyword evidence="1" id="KW-0812">Transmembrane</keyword>
<organism evidence="2 3">
    <name type="scientific">Lutimaribacter marinistellae</name>
    <dbReference type="NCBI Taxonomy" id="1820329"/>
    <lineage>
        <taxon>Bacteria</taxon>
        <taxon>Pseudomonadati</taxon>
        <taxon>Pseudomonadota</taxon>
        <taxon>Alphaproteobacteria</taxon>
        <taxon>Rhodobacterales</taxon>
        <taxon>Roseobacteraceae</taxon>
        <taxon>Lutimaribacter</taxon>
    </lineage>
</organism>
<comment type="caution">
    <text evidence="2">The sequence shown here is derived from an EMBL/GenBank/DDBJ whole genome shotgun (WGS) entry which is preliminary data.</text>
</comment>
<dbReference type="InterPro" id="IPR025489">
    <property type="entry name" value="DUF4381"/>
</dbReference>